<comment type="similarity">
    <text evidence="1">Belongs to the UPF0177 family.</text>
</comment>
<accession>A0A139QSY9</accession>
<proteinExistence type="inferred from homology"/>
<evidence type="ECO:0000256" key="1">
    <source>
        <dbReference type="ARBA" id="ARBA00009067"/>
    </source>
</evidence>
<organism evidence="4 5">
    <name type="scientific">Streptococcus oralis</name>
    <dbReference type="NCBI Taxonomy" id="1303"/>
    <lineage>
        <taxon>Bacteria</taxon>
        <taxon>Bacillati</taxon>
        <taxon>Bacillota</taxon>
        <taxon>Bacilli</taxon>
        <taxon>Lactobacillales</taxon>
        <taxon>Streptococcaceae</taxon>
        <taxon>Streptococcus</taxon>
    </lineage>
</organism>
<feature type="transmembrane region" description="Helical" evidence="2">
    <location>
        <begin position="170"/>
        <end position="190"/>
    </location>
</feature>
<protein>
    <recommendedName>
        <fullName evidence="3">CAAX prenyl protease 2/Lysostaphin resistance protein A-like domain-containing protein</fullName>
    </recommendedName>
</protein>
<dbReference type="OrthoDB" id="9777755at2"/>
<dbReference type="GO" id="GO:0004175">
    <property type="term" value="F:endopeptidase activity"/>
    <property type="evidence" value="ECO:0007669"/>
    <property type="project" value="UniProtKB-ARBA"/>
</dbReference>
<dbReference type="PANTHER" id="PTHR35797">
    <property type="entry name" value="PROTEASE-RELATED"/>
    <property type="match status" value="1"/>
</dbReference>
<dbReference type="InterPro" id="IPR042150">
    <property type="entry name" value="MmRce1-like"/>
</dbReference>
<dbReference type="Pfam" id="PF02517">
    <property type="entry name" value="Rce1-like"/>
    <property type="match status" value="1"/>
</dbReference>
<keyword evidence="2" id="KW-0472">Membrane</keyword>
<dbReference type="AlphaFoldDB" id="A0A139QSY9"/>
<evidence type="ECO:0000256" key="2">
    <source>
        <dbReference type="SAM" id="Phobius"/>
    </source>
</evidence>
<feature type="transmembrane region" description="Helical" evidence="2">
    <location>
        <begin position="221"/>
        <end position="238"/>
    </location>
</feature>
<evidence type="ECO:0000259" key="3">
    <source>
        <dbReference type="Pfam" id="PF02517"/>
    </source>
</evidence>
<dbReference type="PANTHER" id="PTHR35797:SF1">
    <property type="entry name" value="PROTEASE"/>
    <property type="match status" value="1"/>
</dbReference>
<feature type="transmembrane region" description="Helical" evidence="2">
    <location>
        <begin position="40"/>
        <end position="62"/>
    </location>
</feature>
<sequence>MKRNKAIAVYLLGTFSQIVSVCLLYFLLNHFSVQSNLLTILGIILGGISSALWGIIVANHYFHIPFKKIVNDFFNIHTSYKHYLLSFFLIVLDFSFLMFGGQIVEFSWYLPFLMFFKFIVFGGIEEIGWRYVFQPILQEKLPYFYSTILTFFSWAIWHLLFFYIDGSLTTLQILPFLFGLLTNSFILSALYNKTKDLWICVMTHSIINVLSQLTIDTNRYETYLIKIFVILVSCYMVVHKKDEYSRYK</sequence>
<name>A0A139QSY9_STROR</name>
<dbReference type="Proteomes" id="UP000070353">
    <property type="component" value="Unassembled WGS sequence"/>
</dbReference>
<feature type="transmembrane region" description="Helical" evidence="2">
    <location>
        <begin position="197"/>
        <end position="215"/>
    </location>
</feature>
<dbReference type="RefSeq" id="WP_061407211.1">
    <property type="nucleotide sequence ID" value="NZ_KQ970759.1"/>
</dbReference>
<evidence type="ECO:0000313" key="4">
    <source>
        <dbReference type="EMBL" id="KXU05604.1"/>
    </source>
</evidence>
<feature type="transmembrane region" description="Helical" evidence="2">
    <location>
        <begin position="7"/>
        <end position="28"/>
    </location>
</feature>
<feature type="transmembrane region" description="Helical" evidence="2">
    <location>
        <begin position="144"/>
        <end position="164"/>
    </location>
</feature>
<feature type="transmembrane region" description="Helical" evidence="2">
    <location>
        <begin position="106"/>
        <end position="124"/>
    </location>
</feature>
<keyword evidence="2" id="KW-1133">Transmembrane helix</keyword>
<gene>
    <name evidence="4" type="ORF">SORDD24_00522</name>
</gene>
<reference evidence="4 5" key="1">
    <citation type="submission" date="2016-01" db="EMBL/GenBank/DDBJ databases">
        <title>Highly variable Streptococcus oralis are common among viridans streptococci isolated from primates.</title>
        <authorList>
            <person name="Denapaite D."/>
            <person name="Rieger M."/>
            <person name="Koendgen S."/>
            <person name="Brueckner R."/>
            <person name="Ochigava I."/>
            <person name="Kappeler P."/>
            <person name="Maetz-Rensing K."/>
            <person name="Leendertz F."/>
            <person name="Hakenbeck R."/>
        </authorList>
    </citation>
    <scope>NUCLEOTIDE SEQUENCE [LARGE SCALE GENOMIC DNA]</scope>
    <source>
        <strain evidence="4 5">DD24</strain>
    </source>
</reference>
<comment type="caution">
    <text evidence="4">The sequence shown here is derived from an EMBL/GenBank/DDBJ whole genome shotgun (WGS) entry which is preliminary data.</text>
</comment>
<feature type="domain" description="CAAX prenyl protease 2/Lysostaphin resistance protein A-like" evidence="3">
    <location>
        <begin position="110"/>
        <end position="210"/>
    </location>
</feature>
<dbReference type="GO" id="GO:0080120">
    <property type="term" value="P:CAAX-box protein maturation"/>
    <property type="evidence" value="ECO:0007669"/>
    <property type="project" value="UniProtKB-ARBA"/>
</dbReference>
<feature type="transmembrane region" description="Helical" evidence="2">
    <location>
        <begin position="83"/>
        <end position="100"/>
    </location>
</feature>
<evidence type="ECO:0000313" key="5">
    <source>
        <dbReference type="Proteomes" id="UP000070353"/>
    </source>
</evidence>
<dbReference type="PATRIC" id="fig|1303.84.peg.585"/>
<dbReference type="InterPro" id="IPR003675">
    <property type="entry name" value="Rce1/LyrA-like_dom"/>
</dbReference>
<dbReference type="EMBL" id="LQZB01000070">
    <property type="protein sequence ID" value="KXU05604.1"/>
    <property type="molecule type" value="Genomic_DNA"/>
</dbReference>
<keyword evidence="2" id="KW-0812">Transmembrane</keyword>